<feature type="compositionally biased region" description="Polar residues" evidence="1">
    <location>
        <begin position="341"/>
        <end position="352"/>
    </location>
</feature>
<dbReference type="InterPro" id="IPR018971">
    <property type="entry name" value="DUF1997"/>
</dbReference>
<feature type="region of interest" description="Disordered" evidence="1">
    <location>
        <begin position="341"/>
        <end position="398"/>
    </location>
</feature>
<protein>
    <submittedName>
        <fullName evidence="2">Uncharacterized protein</fullName>
    </submittedName>
</protein>
<gene>
    <name evidence="2" type="ORF">JKP88DRAFT_350464</name>
</gene>
<dbReference type="AlphaFoldDB" id="A0A836CBD9"/>
<evidence type="ECO:0000313" key="2">
    <source>
        <dbReference type="EMBL" id="KAG5178091.1"/>
    </source>
</evidence>
<dbReference type="Pfam" id="PF09366">
    <property type="entry name" value="DUF1997"/>
    <property type="match status" value="2"/>
</dbReference>
<sequence length="398" mass="43455">MRLEDAAEVRFRSEQQKQKGNIKAVSRAVRVLNNIVGSATTLGDMFGQVSSPPVFQHDDDFDDADTETAAALSSPSDALPDASQSSISVNVTGINGTSVSVDKLKRVATRGQVGCATVIDGPFTQLEEYMQTPVSQYSTLDDKLITRLDDETFRLAVPLASYVGLDLTPTVDVAVDTSAVQRERLLRMHSLGSTLYGTSSDTAALGKPQVLAPRGWGRRLAQQERRRRQRRKARITEGKPEWFEVSFEAKVRWSEGMRRDLMTEGAFLGLAQRNATAEGACTLACGVDVEVAVVLPPPFSKVMPRGVVGGAMRVVLRAVLSALAPALLSYLAQDYERRSGMQQRSTPLISHDSSVEDAEFDGEVPNLGLDEANFNDVDADFDEGDEEDDEEWFSDSDD</sequence>
<comment type="caution">
    <text evidence="2">The sequence shown here is derived from an EMBL/GenBank/DDBJ whole genome shotgun (WGS) entry which is preliminary data.</text>
</comment>
<reference evidence="2" key="1">
    <citation type="submission" date="2021-02" db="EMBL/GenBank/DDBJ databases">
        <title>First Annotated Genome of the Yellow-green Alga Tribonema minus.</title>
        <authorList>
            <person name="Mahan K.M."/>
        </authorList>
    </citation>
    <scope>NUCLEOTIDE SEQUENCE</scope>
    <source>
        <strain evidence="2">UTEX B ZZ1240</strain>
    </source>
</reference>
<evidence type="ECO:0000313" key="3">
    <source>
        <dbReference type="Proteomes" id="UP000664859"/>
    </source>
</evidence>
<organism evidence="2 3">
    <name type="scientific">Tribonema minus</name>
    <dbReference type="NCBI Taxonomy" id="303371"/>
    <lineage>
        <taxon>Eukaryota</taxon>
        <taxon>Sar</taxon>
        <taxon>Stramenopiles</taxon>
        <taxon>Ochrophyta</taxon>
        <taxon>PX clade</taxon>
        <taxon>Xanthophyceae</taxon>
        <taxon>Tribonematales</taxon>
        <taxon>Tribonemataceae</taxon>
        <taxon>Tribonema</taxon>
    </lineage>
</organism>
<name>A0A836CBD9_9STRA</name>
<evidence type="ECO:0000256" key="1">
    <source>
        <dbReference type="SAM" id="MobiDB-lite"/>
    </source>
</evidence>
<feature type="compositionally biased region" description="Acidic residues" evidence="1">
    <location>
        <begin position="377"/>
        <end position="398"/>
    </location>
</feature>
<dbReference type="EMBL" id="JAFCMP010000518">
    <property type="protein sequence ID" value="KAG5178091.1"/>
    <property type="molecule type" value="Genomic_DNA"/>
</dbReference>
<dbReference type="PANTHER" id="PTHR34131">
    <property type="entry name" value="(RAP ANNOTATION RELEASE2) GALACTOSE-BINDING LIKE DOMAIN CONTAINING PROTEIN"/>
    <property type="match status" value="1"/>
</dbReference>
<proteinExistence type="predicted"/>
<keyword evidence="3" id="KW-1185">Reference proteome</keyword>
<dbReference type="Proteomes" id="UP000664859">
    <property type="component" value="Unassembled WGS sequence"/>
</dbReference>
<dbReference type="PANTHER" id="PTHR34131:SF3">
    <property type="entry name" value="(RAP ANNOTATION RELEASE2) GALACTOSE-BINDING LIKE DOMAIN CONTAINING PROTEIN"/>
    <property type="match status" value="1"/>
</dbReference>
<accession>A0A836CBD9</accession>
<dbReference type="OrthoDB" id="426136at2759"/>